<dbReference type="Proteomes" id="UP000004245">
    <property type="component" value="Unassembled WGS sequence"/>
</dbReference>
<evidence type="ECO:0000313" key="2">
    <source>
        <dbReference type="EMBL" id="EGD21729.1"/>
    </source>
</evidence>
<organism evidence="2 3">
    <name type="scientific">Prescottella equi ATCC 33707</name>
    <dbReference type="NCBI Taxonomy" id="525370"/>
    <lineage>
        <taxon>Bacteria</taxon>
        <taxon>Bacillati</taxon>
        <taxon>Actinomycetota</taxon>
        <taxon>Actinomycetes</taxon>
        <taxon>Mycobacteriales</taxon>
        <taxon>Nocardiaceae</taxon>
        <taxon>Prescottella</taxon>
    </lineage>
</organism>
<keyword evidence="3" id="KW-1185">Reference proteome</keyword>
<gene>
    <name evidence="2" type="ORF">HMPREF0724_14611</name>
</gene>
<reference evidence="2" key="1">
    <citation type="submission" date="2011-01" db="EMBL/GenBank/DDBJ databases">
        <authorList>
            <person name="Muzny D."/>
            <person name="Qin X."/>
            <person name="Buhay C."/>
            <person name="Dugan-Rocha S."/>
            <person name="Ding Y."/>
            <person name="Chen G."/>
            <person name="Hawes A."/>
            <person name="Holder M."/>
            <person name="Jhangiani S."/>
            <person name="Johnson A."/>
            <person name="Khan Z."/>
            <person name="Li Z."/>
            <person name="Liu W."/>
            <person name="Liu X."/>
            <person name="Perez L."/>
            <person name="Shen H."/>
            <person name="Wang Q."/>
            <person name="Watt J."/>
            <person name="Xi L."/>
            <person name="Xin Y."/>
            <person name="Zhou J."/>
            <person name="Deng J."/>
            <person name="Jiang H."/>
            <person name="Liu Y."/>
            <person name="Qu J."/>
            <person name="Song X.-Z."/>
            <person name="Zhang L."/>
            <person name="Villasana D."/>
            <person name="Johnson A."/>
            <person name="Liu J."/>
            <person name="Liyanage D."/>
            <person name="Lorensuhewa L."/>
            <person name="Robinson T."/>
            <person name="Song A."/>
            <person name="Song B.-B."/>
            <person name="Dinh H."/>
            <person name="Thornton R."/>
            <person name="Coyle M."/>
            <person name="Francisco L."/>
            <person name="Jackson L."/>
            <person name="Javaid M."/>
            <person name="Korchina V."/>
            <person name="Kovar C."/>
            <person name="Mata R."/>
            <person name="Mathew T."/>
            <person name="Ngo R."/>
            <person name="Nguyen L."/>
            <person name="Nguyen N."/>
            <person name="Okwuonu G."/>
            <person name="Ongeri F."/>
            <person name="Pham C."/>
            <person name="Simmons D."/>
            <person name="Wilczek-Boney K."/>
            <person name="Hale W."/>
            <person name="Jakkamsetti A."/>
            <person name="Pham P."/>
            <person name="Ruth R."/>
            <person name="San Lucas F."/>
            <person name="Warren J."/>
            <person name="Zhang J."/>
            <person name="Zhao Z."/>
            <person name="Zhou C."/>
            <person name="Zhu D."/>
            <person name="Lee S."/>
            <person name="Bess C."/>
            <person name="Blankenburg K."/>
            <person name="Forbes L."/>
            <person name="Fu Q."/>
            <person name="Gubbala S."/>
            <person name="Hirani K."/>
            <person name="Jayaseelan J.C."/>
            <person name="Lara F."/>
            <person name="Munidasa M."/>
            <person name="Palculict T."/>
            <person name="Patil S."/>
            <person name="Pu L.-L."/>
            <person name="Saada N."/>
            <person name="Tang L."/>
            <person name="Weissenberger G."/>
            <person name="Zhu Y."/>
            <person name="Hemphill L."/>
            <person name="Shang Y."/>
            <person name="Youmans B."/>
            <person name="Ayvaz T."/>
            <person name="Ross M."/>
            <person name="Santibanez J."/>
            <person name="Aqrawi P."/>
            <person name="Gross S."/>
            <person name="Joshi V."/>
            <person name="Fowler G."/>
            <person name="Nazareth L."/>
            <person name="Reid J."/>
            <person name="Worley K."/>
            <person name="Petrosino J."/>
            <person name="Highlander S."/>
            <person name="Gibbs R."/>
        </authorList>
    </citation>
    <scope>NUCLEOTIDE SEQUENCE [LARGE SCALE GENOMIC DNA]</scope>
    <source>
        <strain evidence="2">ATCC 33707</strain>
    </source>
</reference>
<name>E9T755_RHOHA</name>
<dbReference type="EMBL" id="ADNW02000030">
    <property type="protein sequence ID" value="EGD21729.1"/>
    <property type="molecule type" value="Genomic_DNA"/>
</dbReference>
<feature type="region of interest" description="Disordered" evidence="1">
    <location>
        <begin position="1"/>
        <end position="42"/>
    </location>
</feature>
<evidence type="ECO:0000313" key="3">
    <source>
        <dbReference type="Proteomes" id="UP000004245"/>
    </source>
</evidence>
<proteinExistence type="predicted"/>
<evidence type="ECO:0000256" key="1">
    <source>
        <dbReference type="SAM" id="MobiDB-lite"/>
    </source>
</evidence>
<protein>
    <submittedName>
        <fullName evidence="2">Uncharacterized protein</fullName>
    </submittedName>
</protein>
<dbReference type="AlphaFoldDB" id="E9T755"/>
<dbReference type="HOGENOM" id="CLU_3257041_0_0_11"/>
<sequence>MTCGLLCGSKRSTGTAEPRGGVPVRSDPAAATEKQSAERHAG</sequence>
<accession>E9T755</accession>
<comment type="caution">
    <text evidence="2">The sequence shown here is derived from an EMBL/GenBank/DDBJ whole genome shotgun (WGS) entry which is preliminary data.</text>
</comment>